<comment type="caution">
    <text evidence="7">Lacks conserved residue(s) required for the propagation of feature annotation.</text>
</comment>
<keyword evidence="7" id="KW-0963">Cytoplasm</keyword>
<dbReference type="PANTHER" id="PTHR21087">
    <property type="entry name" value="SHIKIMATE KINASE"/>
    <property type="match status" value="1"/>
</dbReference>
<feature type="binding site" evidence="7">
    <location>
        <position position="18"/>
    </location>
    <ligand>
        <name>Mg(2+)</name>
        <dbReference type="ChEBI" id="CHEBI:18420"/>
    </ligand>
</feature>
<evidence type="ECO:0000256" key="7">
    <source>
        <dbReference type="HAMAP-Rule" id="MF_00109"/>
    </source>
</evidence>
<keyword evidence="7" id="KW-0460">Magnesium</keyword>
<comment type="catalytic activity">
    <reaction evidence="7">
        <text>shikimate + ATP = 3-phosphoshikimate + ADP + H(+)</text>
        <dbReference type="Rhea" id="RHEA:13121"/>
        <dbReference type="ChEBI" id="CHEBI:15378"/>
        <dbReference type="ChEBI" id="CHEBI:30616"/>
        <dbReference type="ChEBI" id="CHEBI:36208"/>
        <dbReference type="ChEBI" id="CHEBI:145989"/>
        <dbReference type="ChEBI" id="CHEBI:456216"/>
        <dbReference type="EC" id="2.7.1.71"/>
    </reaction>
</comment>
<comment type="subunit">
    <text evidence="7">Monomer.</text>
</comment>
<dbReference type="UniPathway" id="UPA00053">
    <property type="reaction ID" value="UER00088"/>
</dbReference>
<keyword evidence="5 7" id="KW-0067">ATP-binding</keyword>
<keyword evidence="2 7" id="KW-0808">Transferase</keyword>
<keyword evidence="6 7" id="KW-0057">Aromatic amino acid biosynthesis</keyword>
<feature type="binding site" evidence="7">
    <location>
        <position position="60"/>
    </location>
    <ligand>
        <name>substrate</name>
    </ligand>
</feature>
<dbReference type="GO" id="GO:0008652">
    <property type="term" value="P:amino acid biosynthetic process"/>
    <property type="evidence" value="ECO:0007669"/>
    <property type="project" value="UniProtKB-KW"/>
</dbReference>
<dbReference type="GO" id="GO:0004765">
    <property type="term" value="F:shikimate kinase activity"/>
    <property type="evidence" value="ECO:0007669"/>
    <property type="project" value="UniProtKB-UniRule"/>
</dbReference>
<reference evidence="9" key="1">
    <citation type="submission" date="2016-10" db="EMBL/GenBank/DDBJ databases">
        <authorList>
            <person name="Varghese N."/>
            <person name="Submissions S."/>
        </authorList>
    </citation>
    <scope>NUCLEOTIDE SEQUENCE [LARGE SCALE GENOMIC DNA]</scope>
    <source>
        <strain evidence="9">DSM 19315</strain>
    </source>
</reference>
<keyword evidence="3 7" id="KW-0547">Nucleotide-binding</keyword>
<feature type="binding site" evidence="7">
    <location>
        <begin position="14"/>
        <end position="19"/>
    </location>
    <ligand>
        <name>ATP</name>
        <dbReference type="ChEBI" id="CHEBI:30616"/>
    </ligand>
</feature>
<evidence type="ECO:0000256" key="3">
    <source>
        <dbReference type="ARBA" id="ARBA00022741"/>
    </source>
</evidence>
<comment type="function">
    <text evidence="7">Catalyzes the specific phosphorylation of the 3-hydroxyl group of shikimic acid using ATP as a cosubstrate.</text>
</comment>
<accession>A0A1I2TID5</accession>
<dbReference type="OrthoDB" id="9800332at2"/>
<dbReference type="CDD" id="cd00464">
    <property type="entry name" value="SK"/>
    <property type="match status" value="1"/>
</dbReference>
<dbReference type="GO" id="GO:0000287">
    <property type="term" value="F:magnesium ion binding"/>
    <property type="evidence" value="ECO:0007669"/>
    <property type="project" value="UniProtKB-UniRule"/>
</dbReference>
<comment type="subcellular location">
    <subcellularLocation>
        <location evidence="7">Cytoplasm</location>
    </subcellularLocation>
</comment>
<comment type="cofactor">
    <cofactor evidence="7">
        <name>Mg(2+)</name>
        <dbReference type="ChEBI" id="CHEBI:18420"/>
    </cofactor>
    <text evidence="7">Binds 1 Mg(2+) ion per subunit.</text>
</comment>
<comment type="similarity">
    <text evidence="7">Belongs to the shikimate kinase family.</text>
</comment>
<dbReference type="RefSeq" id="WP_092791077.1">
    <property type="nucleotide sequence ID" value="NZ_FOPC01000006.1"/>
</dbReference>
<keyword evidence="9" id="KW-1185">Reference proteome</keyword>
<evidence type="ECO:0000313" key="9">
    <source>
        <dbReference type="Proteomes" id="UP000199642"/>
    </source>
</evidence>
<dbReference type="GO" id="GO:0005829">
    <property type="term" value="C:cytosol"/>
    <property type="evidence" value="ECO:0007669"/>
    <property type="project" value="TreeGrafter"/>
</dbReference>
<keyword evidence="4 7" id="KW-0418">Kinase</keyword>
<organism evidence="8 9">
    <name type="scientific">Algoriphagus hitonicola</name>
    <dbReference type="NCBI Taxonomy" id="435880"/>
    <lineage>
        <taxon>Bacteria</taxon>
        <taxon>Pseudomonadati</taxon>
        <taxon>Bacteroidota</taxon>
        <taxon>Cytophagia</taxon>
        <taxon>Cytophagales</taxon>
        <taxon>Cyclobacteriaceae</taxon>
        <taxon>Algoriphagus</taxon>
    </lineage>
</organism>
<dbReference type="InterPro" id="IPR027417">
    <property type="entry name" value="P-loop_NTPase"/>
</dbReference>
<name>A0A1I2TID5_9BACT</name>
<dbReference type="PANTHER" id="PTHR21087:SF16">
    <property type="entry name" value="SHIKIMATE KINASE 1, CHLOROPLASTIC"/>
    <property type="match status" value="1"/>
</dbReference>
<evidence type="ECO:0000256" key="6">
    <source>
        <dbReference type="ARBA" id="ARBA00023141"/>
    </source>
</evidence>
<dbReference type="STRING" id="435880.SAMN04487988_10650"/>
<keyword evidence="1 7" id="KW-0028">Amino-acid biosynthesis</keyword>
<feature type="binding site" evidence="7">
    <location>
        <position position="83"/>
    </location>
    <ligand>
        <name>substrate</name>
    </ligand>
</feature>
<gene>
    <name evidence="7" type="primary">aroK</name>
    <name evidence="8" type="ORF">SAMN04487988_10650</name>
</gene>
<dbReference type="EC" id="2.7.1.71" evidence="7"/>
<dbReference type="Pfam" id="PF01202">
    <property type="entry name" value="SKI"/>
    <property type="match status" value="1"/>
</dbReference>
<evidence type="ECO:0000313" key="8">
    <source>
        <dbReference type="EMBL" id="SFG64655.1"/>
    </source>
</evidence>
<sequence length="176" mass="19869">MNPPLKVVLVGLPGSGKSTFGKQLATALNFQFYDLDTLIEERFSLKIPEIFSRYGEGRFRDMETETLEEVLSWDRPYVLASGGGCPCFNENMSRINEKAVSVYLDVPLEDISERLEASKIQNRPLFQGMGSGEITLKLKSLQADRDYYYNMAKIKLSGSDFSAELLLSELIHLLKN</sequence>
<dbReference type="GO" id="GO:0005524">
    <property type="term" value="F:ATP binding"/>
    <property type="evidence" value="ECO:0007669"/>
    <property type="project" value="UniProtKB-UniRule"/>
</dbReference>
<dbReference type="GO" id="GO:0009423">
    <property type="term" value="P:chorismate biosynthetic process"/>
    <property type="evidence" value="ECO:0007669"/>
    <property type="project" value="UniProtKB-UniRule"/>
</dbReference>
<evidence type="ECO:0000256" key="1">
    <source>
        <dbReference type="ARBA" id="ARBA00022605"/>
    </source>
</evidence>
<dbReference type="PRINTS" id="PR01100">
    <property type="entry name" value="SHIKIMTKNASE"/>
</dbReference>
<protein>
    <recommendedName>
        <fullName evidence="7">Shikimate kinase</fullName>
        <shortName evidence="7">SK</shortName>
        <ecNumber evidence="7">2.7.1.71</ecNumber>
    </recommendedName>
</protein>
<evidence type="ECO:0000256" key="5">
    <source>
        <dbReference type="ARBA" id="ARBA00022840"/>
    </source>
</evidence>
<dbReference type="AlphaFoldDB" id="A0A1I2TID5"/>
<dbReference type="SUPFAM" id="SSF52540">
    <property type="entry name" value="P-loop containing nucleoside triphosphate hydrolases"/>
    <property type="match status" value="1"/>
</dbReference>
<comment type="pathway">
    <text evidence="7">Metabolic intermediate biosynthesis; chorismate biosynthesis; chorismate from D-erythrose 4-phosphate and phosphoenolpyruvate: step 5/7.</text>
</comment>
<feature type="binding site" evidence="7">
    <location>
        <position position="145"/>
    </location>
    <ligand>
        <name>substrate</name>
    </ligand>
</feature>
<dbReference type="Proteomes" id="UP000199642">
    <property type="component" value="Unassembled WGS sequence"/>
</dbReference>
<dbReference type="HAMAP" id="MF_00109">
    <property type="entry name" value="Shikimate_kinase"/>
    <property type="match status" value="1"/>
</dbReference>
<dbReference type="GO" id="GO:0009073">
    <property type="term" value="P:aromatic amino acid family biosynthetic process"/>
    <property type="evidence" value="ECO:0007669"/>
    <property type="project" value="UniProtKB-KW"/>
</dbReference>
<evidence type="ECO:0000256" key="2">
    <source>
        <dbReference type="ARBA" id="ARBA00022679"/>
    </source>
</evidence>
<dbReference type="InterPro" id="IPR031322">
    <property type="entry name" value="Shikimate/glucono_kinase"/>
</dbReference>
<feature type="binding site" evidence="7">
    <location>
        <position position="123"/>
    </location>
    <ligand>
        <name>ATP</name>
        <dbReference type="ChEBI" id="CHEBI:30616"/>
    </ligand>
</feature>
<feature type="binding site" evidence="7">
    <location>
        <position position="36"/>
    </location>
    <ligand>
        <name>substrate</name>
    </ligand>
</feature>
<evidence type="ECO:0000256" key="4">
    <source>
        <dbReference type="ARBA" id="ARBA00022777"/>
    </source>
</evidence>
<keyword evidence="7" id="KW-0479">Metal-binding</keyword>
<dbReference type="Gene3D" id="3.40.50.300">
    <property type="entry name" value="P-loop containing nucleotide triphosphate hydrolases"/>
    <property type="match status" value="1"/>
</dbReference>
<dbReference type="EMBL" id="FOPC01000006">
    <property type="protein sequence ID" value="SFG64655.1"/>
    <property type="molecule type" value="Genomic_DNA"/>
</dbReference>
<proteinExistence type="inferred from homology"/>
<dbReference type="InterPro" id="IPR000623">
    <property type="entry name" value="Shikimate_kinase/TSH1"/>
</dbReference>